<sequence length="67" mass="7281">MLGIGTRIVALLFGLIMLGAISTVKLPNGFLNGYVYDLVLLDVAVHMILNGSKLYYLGQLILKGRES</sequence>
<accession>A0A9X4ANN6</accession>
<comment type="caution">
    <text evidence="2">The sequence shown here is derived from an EMBL/GenBank/DDBJ whole genome shotgun (WGS) entry which is preliminary data.</text>
</comment>
<keyword evidence="3" id="KW-1185">Reference proteome</keyword>
<dbReference type="EMBL" id="JAMQKB010000008">
    <property type="protein sequence ID" value="MDC3424718.1"/>
    <property type="molecule type" value="Genomic_DNA"/>
</dbReference>
<feature type="transmembrane region" description="Helical" evidence="1">
    <location>
        <begin position="33"/>
        <end position="56"/>
    </location>
</feature>
<dbReference type="AlphaFoldDB" id="A0A9X4ANN6"/>
<organism evidence="2 3">
    <name type="scientific">Terrihalobacillus insolitus</name>
    <dbReference type="NCBI Taxonomy" id="2950438"/>
    <lineage>
        <taxon>Bacteria</taxon>
        <taxon>Bacillati</taxon>
        <taxon>Bacillota</taxon>
        <taxon>Bacilli</taxon>
        <taxon>Bacillales</taxon>
        <taxon>Bacillaceae</taxon>
        <taxon>Terrihalobacillus</taxon>
    </lineage>
</organism>
<evidence type="ECO:0000256" key="1">
    <source>
        <dbReference type="SAM" id="Phobius"/>
    </source>
</evidence>
<dbReference type="Proteomes" id="UP001145050">
    <property type="component" value="Unassembled WGS sequence"/>
</dbReference>
<reference evidence="2" key="1">
    <citation type="submission" date="2022-06" db="EMBL/GenBank/DDBJ databases">
        <title>Aquibacillus sp. a new bacterium isolated from soil saline samples.</title>
        <authorList>
            <person name="Galisteo C."/>
            <person name="De La Haba R."/>
            <person name="Sanchez-Porro C."/>
            <person name="Ventosa A."/>
        </authorList>
    </citation>
    <scope>NUCLEOTIDE SEQUENCE</scope>
    <source>
        <strain evidence="2">3ASR75-11</strain>
    </source>
</reference>
<name>A0A9X4ANN6_9BACI</name>
<keyword evidence="1" id="KW-1133">Transmembrane helix</keyword>
<keyword evidence="1" id="KW-0812">Transmembrane</keyword>
<evidence type="ECO:0000313" key="2">
    <source>
        <dbReference type="EMBL" id="MDC3424718.1"/>
    </source>
</evidence>
<gene>
    <name evidence="2" type="ORF">NC797_09370</name>
</gene>
<evidence type="ECO:0000313" key="3">
    <source>
        <dbReference type="Proteomes" id="UP001145050"/>
    </source>
</evidence>
<protein>
    <submittedName>
        <fullName evidence="2">Uncharacterized protein</fullName>
    </submittedName>
</protein>
<keyword evidence="1" id="KW-0472">Membrane</keyword>
<proteinExistence type="predicted"/>